<evidence type="ECO:0008006" key="2">
    <source>
        <dbReference type="Google" id="ProtNLM"/>
    </source>
</evidence>
<proteinExistence type="predicted"/>
<accession>A0A0F9RNQ2</accession>
<organism evidence="1">
    <name type="scientific">marine sediment metagenome</name>
    <dbReference type="NCBI Taxonomy" id="412755"/>
    <lineage>
        <taxon>unclassified sequences</taxon>
        <taxon>metagenomes</taxon>
        <taxon>ecological metagenomes</taxon>
    </lineage>
</organism>
<dbReference type="AlphaFoldDB" id="A0A0F9RNQ2"/>
<gene>
    <name evidence="1" type="ORF">LCGC14_0951230</name>
</gene>
<evidence type="ECO:0000313" key="1">
    <source>
        <dbReference type="EMBL" id="KKN18903.1"/>
    </source>
</evidence>
<protein>
    <recommendedName>
        <fullName evidence="2">Glycosyl transferase family 1 domain-containing protein</fullName>
    </recommendedName>
</protein>
<name>A0A0F9RNQ2_9ZZZZ</name>
<comment type="caution">
    <text evidence="1">The sequence shown here is derived from an EMBL/GenBank/DDBJ whole genome shotgun (WGS) entry which is preliminary data.</text>
</comment>
<dbReference type="EMBL" id="LAZR01003385">
    <property type="protein sequence ID" value="KKN18903.1"/>
    <property type="molecule type" value="Genomic_DNA"/>
</dbReference>
<sequence>MTKVLLVNHKEKSCGVYQFGRRVYNLASKSTRVSYTYLETNTRDEFINARDSLKPEFIIYNWYPCTMTWVSDPLINNYKDAKHYFIWHDGTVRQYYDGYLFFGQGEKDAHARRIYLEKAFVLPRPLLDYNNIYEKNEVLTIGSFGFGGWQKGFNDLTILVNKIFNEAILNIHMPFAFFGDEKGIETTKIANVCRELNINPGIELNITHDLLTESELLDFLARNDLNAFLYGAISEGLSSVIDYALSVQRPVAVTNTMMFRHLQPNDDILVEHNSLMEILNKGTKPLEKYYQEWSTDNFVKALDNLFLGG</sequence>
<dbReference type="SUPFAM" id="SSF53756">
    <property type="entry name" value="UDP-Glycosyltransferase/glycogen phosphorylase"/>
    <property type="match status" value="1"/>
</dbReference>
<reference evidence="1" key="1">
    <citation type="journal article" date="2015" name="Nature">
        <title>Complex archaea that bridge the gap between prokaryotes and eukaryotes.</title>
        <authorList>
            <person name="Spang A."/>
            <person name="Saw J.H."/>
            <person name="Jorgensen S.L."/>
            <person name="Zaremba-Niedzwiedzka K."/>
            <person name="Martijn J."/>
            <person name="Lind A.E."/>
            <person name="van Eijk R."/>
            <person name="Schleper C."/>
            <person name="Guy L."/>
            <person name="Ettema T.J."/>
        </authorList>
    </citation>
    <scope>NUCLEOTIDE SEQUENCE</scope>
</reference>